<gene>
    <name evidence="1" type="ORF">THIOM_005086</name>
</gene>
<evidence type="ECO:0000313" key="2">
    <source>
        <dbReference type="Proteomes" id="UP000076962"/>
    </source>
</evidence>
<comment type="caution">
    <text evidence="1">The sequence shown here is derived from an EMBL/GenBank/DDBJ whole genome shotgun (WGS) entry which is preliminary data.</text>
</comment>
<dbReference type="Gene3D" id="3.40.50.150">
    <property type="entry name" value="Vaccinia Virus protein VP39"/>
    <property type="match status" value="1"/>
</dbReference>
<sequence>MGKSIICETCGEVYEHLAYSWNMVPSQHRQISSTLWDTWQKLENNQIVSYRMAPEQNLSVVEGNEVNEFAAFCKFKGLVLDVGCGPQPWPAYFGSPSMEVDFIGVEPLAGDVEADYVKLRAFGEYLPFQKKVFDHVIFATSLDHMVDPFVPIAEAKRVCKPGGQVNIWIHEKKPEEPRPERSPEWYERLECPTLAEDVFRFTRITFDNLKSLLQHTDLKLDGWHELKRGEYRTSFFVRAIK</sequence>
<accession>A0A176RU77</accession>
<dbReference type="InterPro" id="IPR029063">
    <property type="entry name" value="SAM-dependent_MTases_sf"/>
</dbReference>
<dbReference type="GO" id="GO:0008757">
    <property type="term" value="F:S-adenosylmethionine-dependent methyltransferase activity"/>
    <property type="evidence" value="ECO:0007669"/>
    <property type="project" value="InterPro"/>
</dbReference>
<evidence type="ECO:0000313" key="1">
    <source>
        <dbReference type="EMBL" id="OAD19288.1"/>
    </source>
</evidence>
<dbReference type="SUPFAM" id="SSF53335">
    <property type="entry name" value="S-adenosyl-L-methionine-dependent methyltransferases"/>
    <property type="match status" value="1"/>
</dbReference>
<protein>
    <submittedName>
        <fullName evidence="1">Methyltransferase</fullName>
        <ecNumber evidence="1">2.1.1.-</ecNumber>
    </submittedName>
</protein>
<keyword evidence="1" id="KW-0489">Methyltransferase</keyword>
<dbReference type="GO" id="GO:0032259">
    <property type="term" value="P:methylation"/>
    <property type="evidence" value="ECO:0007669"/>
    <property type="project" value="UniProtKB-KW"/>
</dbReference>
<dbReference type="AlphaFoldDB" id="A0A176RU77"/>
<dbReference type="Pfam" id="PF13489">
    <property type="entry name" value="Methyltransf_23"/>
    <property type="match status" value="1"/>
</dbReference>
<dbReference type="EMBL" id="LUTY01002863">
    <property type="protein sequence ID" value="OAD19288.1"/>
    <property type="molecule type" value="Genomic_DNA"/>
</dbReference>
<name>A0A176RU77_9GAMM</name>
<dbReference type="Proteomes" id="UP000076962">
    <property type="component" value="Unassembled WGS sequence"/>
</dbReference>
<keyword evidence="2" id="KW-1185">Reference proteome</keyword>
<dbReference type="EC" id="2.1.1.-" evidence="1"/>
<organism evidence="1 2">
    <name type="scientific">Candidatus Thiomargarita nelsonii</name>
    <dbReference type="NCBI Taxonomy" id="1003181"/>
    <lineage>
        <taxon>Bacteria</taxon>
        <taxon>Pseudomonadati</taxon>
        <taxon>Pseudomonadota</taxon>
        <taxon>Gammaproteobacteria</taxon>
        <taxon>Thiotrichales</taxon>
        <taxon>Thiotrichaceae</taxon>
        <taxon>Thiomargarita</taxon>
    </lineage>
</organism>
<keyword evidence="1" id="KW-0808">Transferase</keyword>
<reference evidence="1 2" key="1">
    <citation type="submission" date="2016-05" db="EMBL/GenBank/DDBJ databases">
        <title>Single-cell genome of chain-forming Candidatus Thiomargarita nelsonii and comparison to other large sulfur-oxidizing bacteria.</title>
        <authorList>
            <person name="Winkel M."/>
            <person name="Salman V."/>
            <person name="Woyke T."/>
            <person name="Schulz-Vogt H."/>
            <person name="Richter M."/>
            <person name="Flood B."/>
            <person name="Bailey J."/>
            <person name="Amann R."/>
            <person name="Mussmann M."/>
        </authorList>
    </citation>
    <scope>NUCLEOTIDE SEQUENCE [LARGE SCALE GENOMIC DNA]</scope>
    <source>
        <strain evidence="1 2">THI036</strain>
    </source>
</reference>
<proteinExistence type="predicted"/>